<organism evidence="4 5">
    <name type="scientific">Xylanibacter ruminicola</name>
    <name type="common">Prevotella ruminicola</name>
    <dbReference type="NCBI Taxonomy" id="839"/>
    <lineage>
        <taxon>Bacteria</taxon>
        <taxon>Pseudomonadati</taxon>
        <taxon>Bacteroidota</taxon>
        <taxon>Bacteroidia</taxon>
        <taxon>Bacteroidales</taxon>
        <taxon>Prevotellaceae</taxon>
        <taxon>Xylanibacter</taxon>
    </lineage>
</organism>
<evidence type="ECO:0000256" key="1">
    <source>
        <dbReference type="ARBA" id="ARBA00022679"/>
    </source>
</evidence>
<dbReference type="Gene3D" id="2.160.10.10">
    <property type="entry name" value="Hexapeptide repeat proteins"/>
    <property type="match status" value="1"/>
</dbReference>
<dbReference type="Pfam" id="PF00132">
    <property type="entry name" value="Hexapep"/>
    <property type="match status" value="1"/>
</dbReference>
<keyword evidence="3" id="KW-0012">Acyltransferase</keyword>
<evidence type="ECO:0000313" key="4">
    <source>
        <dbReference type="EMBL" id="SHK86388.1"/>
    </source>
</evidence>
<gene>
    <name evidence="4" type="ORF">SAMN05216463_11487</name>
</gene>
<sequence length="187" mass="20312">MSRIINYFFIRIYTLFLRPRFAHLGKGTHIGWKALRLKGLQYISVGDKTFIASGAQLTAWDSHNGNRYNPSITIGNCCAIRENCHITAINCIAIGNHLLTGTNVLITDNSHGQSIREHMSMPFTERPLYSKGPVAIGNNVWLGNNVCVMPGVTIGDGAIIGANSVVTHNIPAYAVAAGIPAKVIKQL</sequence>
<evidence type="ECO:0000256" key="3">
    <source>
        <dbReference type="ARBA" id="ARBA00023315"/>
    </source>
</evidence>
<dbReference type="RefSeq" id="WP_073209071.1">
    <property type="nucleotide sequence ID" value="NZ_FRBD01000014.1"/>
</dbReference>
<accession>A0A1M6VYC4</accession>
<name>A0A1M6VYC4_XYLRU</name>
<evidence type="ECO:0000313" key="5">
    <source>
        <dbReference type="Proteomes" id="UP000184130"/>
    </source>
</evidence>
<dbReference type="GO" id="GO:0016746">
    <property type="term" value="F:acyltransferase activity"/>
    <property type="evidence" value="ECO:0007669"/>
    <property type="project" value="UniProtKB-KW"/>
</dbReference>
<dbReference type="OrthoDB" id="9812571at2"/>
<dbReference type="EMBL" id="FRBD01000014">
    <property type="protein sequence ID" value="SHK86388.1"/>
    <property type="molecule type" value="Genomic_DNA"/>
</dbReference>
<dbReference type="SUPFAM" id="SSF51161">
    <property type="entry name" value="Trimeric LpxA-like enzymes"/>
    <property type="match status" value="1"/>
</dbReference>
<dbReference type="Proteomes" id="UP000184130">
    <property type="component" value="Unassembled WGS sequence"/>
</dbReference>
<evidence type="ECO:0000256" key="2">
    <source>
        <dbReference type="ARBA" id="ARBA00022737"/>
    </source>
</evidence>
<keyword evidence="2" id="KW-0677">Repeat</keyword>
<dbReference type="CDD" id="cd04647">
    <property type="entry name" value="LbH_MAT_like"/>
    <property type="match status" value="1"/>
</dbReference>
<dbReference type="PANTHER" id="PTHR23416">
    <property type="entry name" value="SIALIC ACID SYNTHASE-RELATED"/>
    <property type="match status" value="1"/>
</dbReference>
<dbReference type="PROSITE" id="PS00101">
    <property type="entry name" value="HEXAPEP_TRANSFERASES"/>
    <property type="match status" value="1"/>
</dbReference>
<dbReference type="InterPro" id="IPR001451">
    <property type="entry name" value="Hexapep"/>
</dbReference>
<keyword evidence="1 4" id="KW-0808">Transferase</keyword>
<dbReference type="AlphaFoldDB" id="A0A1M6VYC4"/>
<dbReference type="InterPro" id="IPR011004">
    <property type="entry name" value="Trimer_LpxA-like_sf"/>
</dbReference>
<dbReference type="InterPro" id="IPR018357">
    <property type="entry name" value="Hexapep_transf_CS"/>
</dbReference>
<dbReference type="InterPro" id="IPR051159">
    <property type="entry name" value="Hexapeptide_acetyltransf"/>
</dbReference>
<proteinExistence type="predicted"/>
<dbReference type="PANTHER" id="PTHR23416:SF78">
    <property type="entry name" value="LIPOPOLYSACCHARIDE BIOSYNTHESIS O-ACETYL TRANSFERASE WBBJ-RELATED"/>
    <property type="match status" value="1"/>
</dbReference>
<reference evidence="4 5" key="1">
    <citation type="submission" date="2016-11" db="EMBL/GenBank/DDBJ databases">
        <authorList>
            <person name="Jaros S."/>
            <person name="Januszkiewicz K."/>
            <person name="Wedrychowicz H."/>
        </authorList>
    </citation>
    <scope>NUCLEOTIDE SEQUENCE [LARGE SCALE GENOMIC DNA]</scope>
    <source>
        <strain evidence="4 5">KHT3</strain>
    </source>
</reference>
<protein>
    <submittedName>
        <fullName evidence="4">Transferase hexapeptide (Six repeat-containing protein)</fullName>
    </submittedName>
</protein>